<evidence type="ECO:0000313" key="2">
    <source>
        <dbReference type="EMBL" id="KAJ8400541.1"/>
    </source>
</evidence>
<reference evidence="2" key="1">
    <citation type="journal article" date="2023" name="Science">
        <title>Genome structures resolve the early diversification of teleost fishes.</title>
        <authorList>
            <person name="Parey E."/>
            <person name="Louis A."/>
            <person name="Montfort J."/>
            <person name="Bouchez O."/>
            <person name="Roques C."/>
            <person name="Iampietro C."/>
            <person name="Lluch J."/>
            <person name="Castinel A."/>
            <person name="Donnadieu C."/>
            <person name="Desvignes T."/>
            <person name="Floi Bucao C."/>
            <person name="Jouanno E."/>
            <person name="Wen M."/>
            <person name="Mejri S."/>
            <person name="Dirks R."/>
            <person name="Jansen H."/>
            <person name="Henkel C."/>
            <person name="Chen W.J."/>
            <person name="Zahm M."/>
            <person name="Cabau C."/>
            <person name="Klopp C."/>
            <person name="Thompson A.W."/>
            <person name="Robinson-Rechavi M."/>
            <person name="Braasch I."/>
            <person name="Lecointre G."/>
            <person name="Bobe J."/>
            <person name="Postlethwait J.H."/>
            <person name="Berthelot C."/>
            <person name="Roest Crollius H."/>
            <person name="Guiguen Y."/>
        </authorList>
    </citation>
    <scope>NUCLEOTIDE SEQUENCE</scope>
    <source>
        <strain evidence="2">NC1722</strain>
    </source>
</reference>
<name>A0AAD7WKN3_9TELE</name>
<dbReference type="GO" id="GO:0003713">
    <property type="term" value="F:transcription coactivator activity"/>
    <property type="evidence" value="ECO:0007669"/>
    <property type="project" value="TreeGrafter"/>
</dbReference>
<dbReference type="GO" id="GO:0008195">
    <property type="term" value="F:phosphatidate phosphatase activity"/>
    <property type="evidence" value="ECO:0007669"/>
    <property type="project" value="TreeGrafter"/>
</dbReference>
<dbReference type="GO" id="GO:0009062">
    <property type="term" value="P:fatty acid catabolic process"/>
    <property type="evidence" value="ECO:0007669"/>
    <property type="project" value="TreeGrafter"/>
</dbReference>
<evidence type="ECO:0000256" key="1">
    <source>
        <dbReference type="SAM" id="MobiDB-lite"/>
    </source>
</evidence>
<dbReference type="Proteomes" id="UP001221898">
    <property type="component" value="Unassembled WGS sequence"/>
</dbReference>
<comment type="caution">
    <text evidence="2">The sequence shown here is derived from an EMBL/GenBank/DDBJ whole genome shotgun (WGS) entry which is preliminary data.</text>
</comment>
<dbReference type="GO" id="GO:0045944">
    <property type="term" value="P:positive regulation of transcription by RNA polymerase II"/>
    <property type="evidence" value="ECO:0007669"/>
    <property type="project" value="TreeGrafter"/>
</dbReference>
<feature type="region of interest" description="Disordered" evidence="1">
    <location>
        <begin position="235"/>
        <end position="274"/>
    </location>
</feature>
<protein>
    <submittedName>
        <fullName evidence="2">Uncharacterized protein</fullName>
    </submittedName>
</protein>
<feature type="region of interest" description="Disordered" evidence="1">
    <location>
        <begin position="73"/>
        <end position="214"/>
    </location>
</feature>
<dbReference type="AlphaFoldDB" id="A0AAD7WKN3"/>
<gene>
    <name evidence="2" type="ORF">AAFF_G00393100</name>
</gene>
<dbReference type="InterPro" id="IPR026058">
    <property type="entry name" value="LIPIN"/>
</dbReference>
<evidence type="ECO:0000313" key="3">
    <source>
        <dbReference type="Proteomes" id="UP001221898"/>
    </source>
</evidence>
<dbReference type="PANTHER" id="PTHR12181:SF62">
    <property type="entry name" value="PHOSPHATIDATE PHOSPHATASE LPIN3"/>
    <property type="match status" value="1"/>
</dbReference>
<feature type="compositionally biased region" description="Low complexity" evidence="1">
    <location>
        <begin position="247"/>
        <end position="261"/>
    </location>
</feature>
<dbReference type="GO" id="GO:0005634">
    <property type="term" value="C:nucleus"/>
    <property type="evidence" value="ECO:0007669"/>
    <property type="project" value="TreeGrafter"/>
</dbReference>
<feature type="compositionally biased region" description="Acidic residues" evidence="1">
    <location>
        <begin position="138"/>
        <end position="162"/>
    </location>
</feature>
<accession>A0AAD7WKN3</accession>
<dbReference type="PANTHER" id="PTHR12181">
    <property type="entry name" value="LIPIN"/>
    <property type="match status" value="1"/>
</dbReference>
<dbReference type="EMBL" id="JAINUG010000075">
    <property type="protein sequence ID" value="KAJ8400541.1"/>
    <property type="molecule type" value="Genomic_DNA"/>
</dbReference>
<sequence length="315" mass="33429">MQWNWGGFPKVCQGERVLVEVPRVSPFPLPLPLALPPSENTHFRTIQRQDSFEMDPEAGPSDVVRPVSVTVVRPEPRPGTAPDTPPNCHSTPRAPLPGPPLSARNPSWPVGAEASPAAAELQVAEDRDSEVVRCVGVGEEEEEEGSEEGSEECSEEGSEEEVVAAQAPPEGSKATAVGENGAQPESQAGLAEAANKADTQDRQKAKRSQHLGPADIYLDDLSNLDPEVAALYFPKSEAGSRTGAEPGSQSGNQSPQSVGSGAMDSGTEYLSDSTGDQLDVTMSLCGTVVDTTHINKEKFMEHIVSFQDFALNPGY</sequence>
<dbReference type="GO" id="GO:0032869">
    <property type="term" value="P:cellular response to insulin stimulus"/>
    <property type="evidence" value="ECO:0007669"/>
    <property type="project" value="TreeGrafter"/>
</dbReference>
<keyword evidence="3" id="KW-1185">Reference proteome</keyword>
<dbReference type="GO" id="GO:0019432">
    <property type="term" value="P:triglyceride biosynthetic process"/>
    <property type="evidence" value="ECO:0007669"/>
    <property type="project" value="TreeGrafter"/>
</dbReference>
<proteinExistence type="predicted"/>
<organism evidence="2 3">
    <name type="scientific">Aldrovandia affinis</name>
    <dbReference type="NCBI Taxonomy" id="143900"/>
    <lineage>
        <taxon>Eukaryota</taxon>
        <taxon>Metazoa</taxon>
        <taxon>Chordata</taxon>
        <taxon>Craniata</taxon>
        <taxon>Vertebrata</taxon>
        <taxon>Euteleostomi</taxon>
        <taxon>Actinopterygii</taxon>
        <taxon>Neopterygii</taxon>
        <taxon>Teleostei</taxon>
        <taxon>Notacanthiformes</taxon>
        <taxon>Halosauridae</taxon>
        <taxon>Aldrovandia</taxon>
    </lineage>
</organism>